<comment type="caution">
    <text evidence="1">The sequence shown here is derived from an EMBL/GenBank/DDBJ whole genome shotgun (WGS) entry which is preliminary data.</text>
</comment>
<evidence type="ECO:0000313" key="1">
    <source>
        <dbReference type="EMBL" id="TKJ42180.1"/>
    </source>
</evidence>
<accession>A0A532V4P7</accession>
<reference evidence="1 2" key="1">
    <citation type="submission" date="2017-06" db="EMBL/GenBank/DDBJ databases">
        <title>Novel microbial phyla capable of carbon fixation and sulfur reduction in deep-sea sediments.</title>
        <authorList>
            <person name="Huang J."/>
            <person name="Baker B."/>
            <person name="Wang Y."/>
        </authorList>
    </citation>
    <scope>NUCLEOTIDE SEQUENCE [LARGE SCALE GENOMIC DNA]</scope>
    <source>
        <strain evidence="1">B3_LCP</strain>
    </source>
</reference>
<name>A0A532V4P7_UNCL8</name>
<organism evidence="1 2">
    <name type="scientific">candidate division LCP-89 bacterium B3_LCP</name>
    <dbReference type="NCBI Taxonomy" id="2012998"/>
    <lineage>
        <taxon>Bacteria</taxon>
        <taxon>Pseudomonadati</taxon>
        <taxon>Bacteria division LCP-89</taxon>
    </lineage>
</organism>
<dbReference type="Proteomes" id="UP000319619">
    <property type="component" value="Unassembled WGS sequence"/>
</dbReference>
<gene>
    <name evidence="1" type="ORF">CEE37_00445</name>
</gene>
<sequence length="172" mass="20034">MDKKILRIFLRETERQCMFTIMAFQDLEKALPSHDKDRIWYSIQSFLVSAGNVSKLLWPPNAKIPDRAEQLRNSLGVNYNSPLEPRKFRNHFEHFDERLEGWAASSKRKNFVDANVYCSGGISGIEPEDYLRNFDTTNYALTFRGDKYKLKPIIDEIMVLKRKSANEANKAP</sequence>
<dbReference type="AlphaFoldDB" id="A0A532V4P7"/>
<dbReference type="EMBL" id="NJBN01000001">
    <property type="protein sequence ID" value="TKJ42180.1"/>
    <property type="molecule type" value="Genomic_DNA"/>
</dbReference>
<proteinExistence type="predicted"/>
<evidence type="ECO:0000313" key="2">
    <source>
        <dbReference type="Proteomes" id="UP000319619"/>
    </source>
</evidence>
<protein>
    <submittedName>
        <fullName evidence="1">Uncharacterized protein</fullName>
    </submittedName>
</protein>